<evidence type="ECO:0008006" key="11">
    <source>
        <dbReference type="Google" id="ProtNLM"/>
    </source>
</evidence>
<keyword evidence="5" id="KW-0378">Hydrolase</keyword>
<evidence type="ECO:0000313" key="10">
    <source>
        <dbReference type="Proteomes" id="UP000216147"/>
    </source>
</evidence>
<comment type="similarity">
    <text evidence="1">Belongs to the tannase family.</text>
</comment>
<sequence>MPGHASDQEARCRQKRPGRTIVSLSMKSRLLACSGAVGALALFYGSSASAGTCETAAIQASAPADTTITSATPTAAPVPHCRIEGYVTTTNPGPNKVNFRLQLPDTGWQNRYYFIGMGGAAGYVPSDSQIPAGNPLVQGFAVAGTDTGHTGHILDWSFLADPAQARDHIDRGAHVTAVATQQITRLYYGVQSFYRYTSGCSGGGRMTTEAIERHPEDYDGVLLGAPGGRSSATMLAFINAAQQMAREPGSWVSPAKFAMLDAKVTAACDEIDGARDDIIQDHTKCLFDFDTVACLDGDKPDCLTQPELKSIKAIVAGPRSPAGQIKVGFPISNMTVWAGFMGQVPPPWSDAPTVENMARSSPGYVIGSSLAKVLFGPDFDVMTMDFNDQATVDRWWEATKKLDFGWPYSADLAPYRAAGGKVLMWNGVSDPCCIDTEMEQYYVDAATSVDGMDNLRQFASFYRIPGMGHCGSGTGPGDAPDVLMTELINWVENGEAPGAVVAHRGIDRQQLLFADPATRMVSGVLVPPPTGTSRDFMLCPYPEVAVFDRTKAGIPDAVYDAANWTCQAPPRT</sequence>
<dbReference type="Pfam" id="PF07519">
    <property type="entry name" value="Tannase"/>
    <property type="match status" value="1"/>
</dbReference>
<dbReference type="Gene3D" id="3.40.50.1820">
    <property type="entry name" value="alpha/beta hydrolase"/>
    <property type="match status" value="1"/>
</dbReference>
<keyword evidence="7" id="KW-1015">Disulfide bond</keyword>
<evidence type="ECO:0000256" key="6">
    <source>
        <dbReference type="ARBA" id="ARBA00022837"/>
    </source>
</evidence>
<feature type="chain" id="PRO_5013237432" description="Tannase/feruloyl esterase family alpha/beta hydrolase" evidence="8">
    <location>
        <begin position="51"/>
        <end position="572"/>
    </location>
</feature>
<name>A0A258HLX0_9CAUL</name>
<protein>
    <recommendedName>
        <fullName evidence="11">Tannase/feruloyl esterase family alpha/beta hydrolase</fullName>
    </recommendedName>
</protein>
<evidence type="ECO:0000256" key="2">
    <source>
        <dbReference type="ARBA" id="ARBA00022487"/>
    </source>
</evidence>
<dbReference type="AlphaFoldDB" id="A0A258HLX0"/>
<evidence type="ECO:0000256" key="4">
    <source>
        <dbReference type="ARBA" id="ARBA00022729"/>
    </source>
</evidence>
<feature type="signal peptide" evidence="8">
    <location>
        <begin position="1"/>
        <end position="50"/>
    </location>
</feature>
<proteinExistence type="inferred from homology"/>
<dbReference type="PANTHER" id="PTHR33938:SF15">
    <property type="entry name" value="FERULOYL ESTERASE B-RELATED"/>
    <property type="match status" value="1"/>
</dbReference>
<evidence type="ECO:0000256" key="5">
    <source>
        <dbReference type="ARBA" id="ARBA00022801"/>
    </source>
</evidence>
<accession>A0A258HLX0</accession>
<evidence type="ECO:0000256" key="8">
    <source>
        <dbReference type="SAM" id="SignalP"/>
    </source>
</evidence>
<evidence type="ECO:0000256" key="1">
    <source>
        <dbReference type="ARBA" id="ARBA00006249"/>
    </source>
</evidence>
<gene>
    <name evidence="9" type="ORF">B7Y86_05630</name>
</gene>
<comment type="caution">
    <text evidence="9">The sequence shown here is derived from an EMBL/GenBank/DDBJ whole genome shotgun (WGS) entry which is preliminary data.</text>
</comment>
<dbReference type="InterPro" id="IPR011118">
    <property type="entry name" value="Tannase/feruloyl_esterase"/>
</dbReference>
<keyword evidence="6" id="KW-0106">Calcium</keyword>
<evidence type="ECO:0000256" key="7">
    <source>
        <dbReference type="ARBA" id="ARBA00023157"/>
    </source>
</evidence>
<dbReference type="SUPFAM" id="SSF53474">
    <property type="entry name" value="alpha/beta-Hydrolases"/>
    <property type="match status" value="1"/>
</dbReference>
<dbReference type="GO" id="GO:0046872">
    <property type="term" value="F:metal ion binding"/>
    <property type="evidence" value="ECO:0007669"/>
    <property type="project" value="UniProtKB-KW"/>
</dbReference>
<keyword evidence="2" id="KW-0719">Serine esterase</keyword>
<dbReference type="PANTHER" id="PTHR33938">
    <property type="entry name" value="FERULOYL ESTERASE B-RELATED"/>
    <property type="match status" value="1"/>
</dbReference>
<dbReference type="GO" id="GO:0052689">
    <property type="term" value="F:carboxylic ester hydrolase activity"/>
    <property type="evidence" value="ECO:0007669"/>
    <property type="project" value="UniProtKB-KW"/>
</dbReference>
<keyword evidence="3" id="KW-0479">Metal-binding</keyword>
<evidence type="ECO:0000256" key="3">
    <source>
        <dbReference type="ARBA" id="ARBA00022723"/>
    </source>
</evidence>
<reference evidence="9 10" key="1">
    <citation type="submission" date="2017-03" db="EMBL/GenBank/DDBJ databases">
        <title>Lifting the veil on microbial sulfur biogeochemistry in mining wastewaters.</title>
        <authorList>
            <person name="Kantor R.S."/>
            <person name="Colenbrander Nelson T."/>
            <person name="Marshall S."/>
            <person name="Bennett D."/>
            <person name="Apte S."/>
            <person name="Camacho D."/>
            <person name="Thomas B.C."/>
            <person name="Warren L.A."/>
            <person name="Banfield J.F."/>
        </authorList>
    </citation>
    <scope>NUCLEOTIDE SEQUENCE [LARGE SCALE GENOMIC DNA]</scope>
    <source>
        <strain evidence="9">32-68-21</strain>
    </source>
</reference>
<organism evidence="9 10">
    <name type="scientific">Brevundimonas subvibrioides</name>
    <dbReference type="NCBI Taxonomy" id="74313"/>
    <lineage>
        <taxon>Bacteria</taxon>
        <taxon>Pseudomonadati</taxon>
        <taxon>Pseudomonadota</taxon>
        <taxon>Alphaproteobacteria</taxon>
        <taxon>Caulobacterales</taxon>
        <taxon>Caulobacteraceae</taxon>
        <taxon>Brevundimonas</taxon>
    </lineage>
</organism>
<dbReference type="InterPro" id="IPR029058">
    <property type="entry name" value="AB_hydrolase_fold"/>
</dbReference>
<keyword evidence="4 8" id="KW-0732">Signal</keyword>
<dbReference type="EMBL" id="NCEQ01000005">
    <property type="protein sequence ID" value="OYX57614.1"/>
    <property type="molecule type" value="Genomic_DNA"/>
</dbReference>
<evidence type="ECO:0000313" key="9">
    <source>
        <dbReference type="EMBL" id="OYX57614.1"/>
    </source>
</evidence>
<dbReference type="Proteomes" id="UP000216147">
    <property type="component" value="Unassembled WGS sequence"/>
</dbReference>